<organism evidence="3 4">
    <name type="scientific">Methanorbis furvi</name>
    <dbReference type="NCBI Taxonomy" id="3028299"/>
    <lineage>
        <taxon>Archaea</taxon>
        <taxon>Methanobacteriati</taxon>
        <taxon>Methanobacteriota</taxon>
        <taxon>Stenosarchaea group</taxon>
        <taxon>Methanomicrobia</taxon>
        <taxon>Methanomicrobiales</taxon>
        <taxon>Methanocorpusculaceae</taxon>
        <taxon>Methanorbis</taxon>
    </lineage>
</organism>
<reference evidence="3" key="1">
    <citation type="submission" date="2023-06" db="EMBL/GenBank/DDBJ databases">
        <title>Genome sequence of Methancorpusculaceae sp. Ag1.</title>
        <authorList>
            <person name="Protasov E."/>
            <person name="Platt K."/>
            <person name="Poehlein A."/>
            <person name="Daniel R."/>
            <person name="Brune A."/>
        </authorList>
    </citation>
    <scope>NUCLEOTIDE SEQUENCE</scope>
    <source>
        <strain evidence="3">Ag1</strain>
    </source>
</reference>
<dbReference type="Pfam" id="PF00557">
    <property type="entry name" value="Peptidase_M24"/>
    <property type="match status" value="1"/>
</dbReference>
<dbReference type="AlphaFoldDB" id="A0AAE4MD68"/>
<sequence length="400" mass="44369">MKILMDQTLPKSESKNRISNLISALDSSGMDWDTALVFSRVNLYYLTGTIQDGVLVLRRNGDVQFFVRRSFERAKSESPVDEIYPMKSYREMREHLPQDLGKTFVETEQVPLAMMERLRKYFSFENILPLDAVLLNLRAVKSQYELTFLREAGREHDKLFMEVVPEILYEGMNEAQMFGELYRAMMDMNYQGIVRFSGFGTEMQIGQIAFGTQTLEPTNFDGPGGMGGMSAAIPSVGSRKRVLGRGDMVFVDIGYGIGGYHTDKTQVYSFGGRLPEHALELHEECIRVQRDAASLLAPGNIPSEIYAEIVASLSPALAENFMGYKERRVSFLGHGIGLVVNEWPVIARGFDAPLAENMVIALEPKAGVAGVGTIGVEDTYVVRPGGGECITGGGRSVIEL</sequence>
<dbReference type="InterPro" id="IPR000587">
    <property type="entry name" value="Creatinase_N"/>
</dbReference>
<name>A0AAE4MD68_9EURY</name>
<dbReference type="Pfam" id="PF01321">
    <property type="entry name" value="Creatinase_N"/>
    <property type="match status" value="1"/>
</dbReference>
<feature type="domain" description="Peptidase M24" evidence="1">
    <location>
        <begin position="149"/>
        <end position="383"/>
    </location>
</feature>
<dbReference type="Gene3D" id="3.40.350.10">
    <property type="entry name" value="Creatinase/prolidase N-terminal domain"/>
    <property type="match status" value="1"/>
</dbReference>
<evidence type="ECO:0000259" key="2">
    <source>
        <dbReference type="Pfam" id="PF01321"/>
    </source>
</evidence>
<dbReference type="CDD" id="cd01066">
    <property type="entry name" value="APP_MetAP"/>
    <property type="match status" value="1"/>
</dbReference>
<dbReference type="InterPro" id="IPR029149">
    <property type="entry name" value="Creatin/AminoP/Spt16_N"/>
</dbReference>
<dbReference type="InterPro" id="IPR000994">
    <property type="entry name" value="Pept_M24"/>
</dbReference>
<gene>
    <name evidence="3" type="ORF">McpAg1_14560</name>
</gene>
<keyword evidence="4" id="KW-1185">Reference proteome</keyword>
<evidence type="ECO:0000313" key="4">
    <source>
        <dbReference type="Proteomes" id="UP001273136"/>
    </source>
</evidence>
<keyword evidence="3" id="KW-0378">Hydrolase</keyword>
<evidence type="ECO:0000313" key="3">
    <source>
        <dbReference type="EMBL" id="MDV0442226.1"/>
    </source>
</evidence>
<dbReference type="SUPFAM" id="SSF55920">
    <property type="entry name" value="Creatinase/aminopeptidase"/>
    <property type="match status" value="1"/>
</dbReference>
<comment type="caution">
    <text evidence="3">The sequence shown here is derived from an EMBL/GenBank/DDBJ whole genome shotgun (WGS) entry which is preliminary data.</text>
</comment>
<feature type="domain" description="Creatinase N-terminal" evidence="2">
    <location>
        <begin position="17"/>
        <end position="140"/>
    </location>
</feature>
<evidence type="ECO:0000259" key="1">
    <source>
        <dbReference type="Pfam" id="PF00557"/>
    </source>
</evidence>
<dbReference type="InterPro" id="IPR036005">
    <property type="entry name" value="Creatinase/aminopeptidase-like"/>
</dbReference>
<dbReference type="EC" id="3.4.-.-" evidence="3"/>
<protein>
    <submittedName>
        <fullName evidence="3">Peptidase</fullName>
        <ecNumber evidence="3">3.4.-.-</ecNumber>
    </submittedName>
</protein>
<dbReference type="InterPro" id="IPR050659">
    <property type="entry name" value="Peptidase_M24B"/>
</dbReference>
<dbReference type="SUPFAM" id="SSF53092">
    <property type="entry name" value="Creatinase/prolidase N-terminal domain"/>
    <property type="match status" value="1"/>
</dbReference>
<dbReference type="GO" id="GO:0016787">
    <property type="term" value="F:hydrolase activity"/>
    <property type="evidence" value="ECO:0007669"/>
    <property type="project" value="UniProtKB-KW"/>
</dbReference>
<dbReference type="Gene3D" id="3.90.230.10">
    <property type="entry name" value="Creatinase/methionine aminopeptidase superfamily"/>
    <property type="match status" value="1"/>
</dbReference>
<dbReference type="EMBL" id="JAWDKA010000007">
    <property type="protein sequence ID" value="MDV0442226.1"/>
    <property type="molecule type" value="Genomic_DNA"/>
</dbReference>
<dbReference type="Proteomes" id="UP001273136">
    <property type="component" value="Unassembled WGS sequence"/>
</dbReference>
<proteinExistence type="predicted"/>
<dbReference type="RefSeq" id="WP_338094632.1">
    <property type="nucleotide sequence ID" value="NZ_JAWDKA010000007.1"/>
</dbReference>
<accession>A0AAE4MD68</accession>
<dbReference type="PANTHER" id="PTHR46112:SF2">
    <property type="entry name" value="XAA-PRO AMINOPEPTIDASE P-RELATED"/>
    <property type="match status" value="1"/>
</dbReference>
<dbReference type="PANTHER" id="PTHR46112">
    <property type="entry name" value="AMINOPEPTIDASE"/>
    <property type="match status" value="1"/>
</dbReference>